<dbReference type="FunCoup" id="A0A1Y1MSU7">
    <property type="interactions" value="81"/>
</dbReference>
<dbReference type="GO" id="GO:0031902">
    <property type="term" value="C:late endosome membrane"/>
    <property type="evidence" value="ECO:0007669"/>
    <property type="project" value="UniProtKB-SubCell"/>
</dbReference>
<accession>A0A1Y1MSU7</accession>
<organism evidence="10">
    <name type="scientific">Photinus pyralis</name>
    <name type="common">Common eastern firefly</name>
    <name type="synonym">Lampyris pyralis</name>
    <dbReference type="NCBI Taxonomy" id="7054"/>
    <lineage>
        <taxon>Eukaryota</taxon>
        <taxon>Metazoa</taxon>
        <taxon>Ecdysozoa</taxon>
        <taxon>Arthropoda</taxon>
        <taxon>Hexapoda</taxon>
        <taxon>Insecta</taxon>
        <taxon>Pterygota</taxon>
        <taxon>Neoptera</taxon>
        <taxon>Endopterygota</taxon>
        <taxon>Coleoptera</taxon>
        <taxon>Polyphaga</taxon>
        <taxon>Elateriformia</taxon>
        <taxon>Elateroidea</taxon>
        <taxon>Lampyridae</taxon>
        <taxon>Lampyrinae</taxon>
        <taxon>Photinus</taxon>
    </lineage>
</organism>
<dbReference type="InterPro" id="IPR037519">
    <property type="entry name" value="LITAF_fam"/>
</dbReference>
<keyword evidence="6" id="KW-0862">Zinc</keyword>
<reference evidence="10" key="1">
    <citation type="journal article" date="2016" name="Sci. Rep.">
        <title>Molecular characterization of firefly nuptial gifts: a multi-omics approach sheds light on postcopulatory sexual selection.</title>
        <authorList>
            <person name="Al-Wathiqui N."/>
            <person name="Fallon T.R."/>
            <person name="South A."/>
            <person name="Weng J.K."/>
            <person name="Lewis S.M."/>
        </authorList>
    </citation>
    <scope>NUCLEOTIDE SEQUENCE</scope>
</reference>
<reference evidence="11" key="3">
    <citation type="submission" date="2019-08" db="EMBL/GenBank/DDBJ databases">
        <authorList>
            <consortium name="Photinus pyralis genome working group"/>
            <person name="Fallon T.R."/>
            <person name="Sander Lower S.E."/>
            <person name="Weng J.-K."/>
        </authorList>
    </citation>
    <scope>NUCLEOTIDE SEQUENCE</scope>
    <source>
        <strain evidence="11">1611_PpyrPB1</strain>
        <tissue evidence="11">Whole body</tissue>
    </source>
</reference>
<dbReference type="Pfam" id="PF10601">
    <property type="entry name" value="zf-LITAF-like"/>
    <property type="match status" value="1"/>
</dbReference>
<keyword evidence="12" id="KW-1185">Reference proteome</keyword>
<evidence type="ECO:0000256" key="8">
    <source>
        <dbReference type="SAM" id="Phobius"/>
    </source>
</evidence>
<dbReference type="Proteomes" id="UP000327044">
    <property type="component" value="Unassembled WGS sequence"/>
</dbReference>
<keyword evidence="5" id="KW-0479">Metal-binding</keyword>
<dbReference type="GO" id="GO:0005765">
    <property type="term" value="C:lysosomal membrane"/>
    <property type="evidence" value="ECO:0007669"/>
    <property type="project" value="UniProtKB-SubCell"/>
</dbReference>
<dbReference type="InParanoid" id="A0A1Y1MSU7"/>
<evidence type="ECO:0000313" key="10">
    <source>
        <dbReference type="EMBL" id="JAV87585.1"/>
    </source>
</evidence>
<evidence type="ECO:0000256" key="6">
    <source>
        <dbReference type="ARBA" id="ARBA00022833"/>
    </source>
</evidence>
<proteinExistence type="inferred from homology"/>
<dbReference type="EMBL" id="GEZM01025110">
    <property type="protein sequence ID" value="JAV87585.1"/>
    <property type="molecule type" value="Transcribed_RNA"/>
</dbReference>
<reference evidence="11 12" key="2">
    <citation type="journal article" date="2018" name="Elife">
        <title>Firefly genomes illuminate parallel origins of bioluminescence in beetles.</title>
        <authorList>
            <person name="Fallon T.R."/>
            <person name="Lower S.E."/>
            <person name="Chang C.H."/>
            <person name="Bessho-Uehara M."/>
            <person name="Martin G.J."/>
            <person name="Bewick A.J."/>
            <person name="Behringer M."/>
            <person name="Debat H.J."/>
            <person name="Wong I."/>
            <person name="Day J.C."/>
            <person name="Suvorov A."/>
            <person name="Silva C.J."/>
            <person name="Stanger-Hall K.F."/>
            <person name="Hall D.W."/>
            <person name="Schmitz R.J."/>
            <person name="Nelson D.R."/>
            <person name="Lewis S.M."/>
            <person name="Shigenobu S."/>
            <person name="Bybee S.M."/>
            <person name="Larracuente A.M."/>
            <person name="Oba Y."/>
            <person name="Weng J.K."/>
        </authorList>
    </citation>
    <scope>NUCLEOTIDE SEQUENCE [LARGE SCALE GENOMIC DNA]</scope>
    <source>
        <strain evidence="11">1611_PpyrPB1</strain>
        <tissue evidence="11">Whole body</tissue>
    </source>
</reference>
<evidence type="ECO:0000313" key="11">
    <source>
        <dbReference type="EMBL" id="KAB0795881.1"/>
    </source>
</evidence>
<evidence type="ECO:0000256" key="3">
    <source>
        <dbReference type="ARBA" id="ARBA00004630"/>
    </source>
</evidence>
<dbReference type="PANTHER" id="PTHR23292">
    <property type="entry name" value="LIPOPOLYSACCHARIDE-INDUCED TUMOR NECROSIS FACTOR-ALPHA FACTOR"/>
    <property type="match status" value="1"/>
</dbReference>
<feature type="transmembrane region" description="Helical" evidence="8">
    <location>
        <begin position="89"/>
        <end position="108"/>
    </location>
</feature>
<sequence>MGKDAPPPYEQAASPNIGFNVPANPPAPAHTFVQGSGQPIYAPSGASIVVTNTPVVQVAFGPQPQPVTCPYCHQQTTSKIITEASSRTHIIAVVLCLIGCIPCCLIPYCMDSCQNRNHYCSSCSAYLGMYNDGGNRW</sequence>
<evidence type="ECO:0000256" key="1">
    <source>
        <dbReference type="ARBA" id="ARBA00004414"/>
    </source>
</evidence>
<name>A0A1Y1MSU7_PHOPY</name>
<protein>
    <recommendedName>
        <fullName evidence="9">LITAF domain-containing protein</fullName>
    </recommendedName>
</protein>
<evidence type="ECO:0000256" key="7">
    <source>
        <dbReference type="ARBA" id="ARBA00023136"/>
    </source>
</evidence>
<dbReference type="InterPro" id="IPR006629">
    <property type="entry name" value="LITAF"/>
</dbReference>
<dbReference type="PROSITE" id="PS51837">
    <property type="entry name" value="LITAF"/>
    <property type="match status" value="1"/>
</dbReference>
<evidence type="ECO:0000313" key="12">
    <source>
        <dbReference type="Proteomes" id="UP000327044"/>
    </source>
</evidence>
<gene>
    <name evidence="11" type="ORF">PPYR_09942</name>
</gene>
<feature type="domain" description="LITAF" evidence="9">
    <location>
        <begin position="47"/>
        <end position="132"/>
    </location>
</feature>
<keyword evidence="8" id="KW-1133">Transmembrane helix</keyword>
<dbReference type="EMBL" id="VVIM01000007">
    <property type="protein sequence ID" value="KAB0795881.1"/>
    <property type="molecule type" value="Genomic_DNA"/>
</dbReference>
<keyword evidence="7 8" id="KW-0472">Membrane</keyword>
<evidence type="ECO:0000256" key="5">
    <source>
        <dbReference type="ARBA" id="ARBA00022723"/>
    </source>
</evidence>
<comment type="similarity">
    <text evidence="4">Belongs to the CDIP1/LITAF family.</text>
</comment>
<evidence type="ECO:0000256" key="2">
    <source>
        <dbReference type="ARBA" id="ARBA00004481"/>
    </source>
</evidence>
<dbReference type="OrthoDB" id="5599753at2759"/>
<keyword evidence="8" id="KW-0812">Transmembrane</keyword>
<evidence type="ECO:0000259" key="9">
    <source>
        <dbReference type="PROSITE" id="PS51837"/>
    </source>
</evidence>
<dbReference type="SMART" id="SM00714">
    <property type="entry name" value="LITAF"/>
    <property type="match status" value="1"/>
</dbReference>
<evidence type="ECO:0000256" key="4">
    <source>
        <dbReference type="ARBA" id="ARBA00005975"/>
    </source>
</evidence>
<comment type="subcellular location">
    <subcellularLocation>
        <location evidence="2">Endosome membrane</location>
        <topology evidence="2">Peripheral membrane protein</topology>
    </subcellularLocation>
    <subcellularLocation>
        <location evidence="1">Late endosome membrane</location>
    </subcellularLocation>
    <subcellularLocation>
        <location evidence="3">Lysosome membrane</location>
        <topology evidence="3">Peripheral membrane protein</topology>
        <orientation evidence="3">Cytoplasmic side</orientation>
    </subcellularLocation>
</comment>
<dbReference type="GO" id="GO:0008270">
    <property type="term" value="F:zinc ion binding"/>
    <property type="evidence" value="ECO:0007669"/>
    <property type="project" value="TreeGrafter"/>
</dbReference>
<dbReference type="AlphaFoldDB" id="A0A1Y1MSU7"/>
<dbReference type="PANTHER" id="PTHR23292:SF14">
    <property type="entry name" value="FI16615P1-RELATED"/>
    <property type="match status" value="1"/>
</dbReference>